<keyword evidence="7" id="KW-1185">Reference proteome</keyword>
<keyword evidence="4" id="KW-0479">Metal-binding</keyword>
<dbReference type="PRINTS" id="PR00875">
    <property type="entry name" value="MTMOLLUSC"/>
</dbReference>
<sequence>MPIETNCTCANGTCNCGETCQCKTTDCACAICNNPCGCTETECNCGAECQCPETCSCKTCKA</sequence>
<evidence type="ECO:0000256" key="3">
    <source>
        <dbReference type="ARBA" id="ARBA00022539"/>
    </source>
</evidence>
<evidence type="ECO:0000256" key="1">
    <source>
        <dbReference type="ARBA" id="ARBA00002478"/>
    </source>
</evidence>
<dbReference type="EnsemblMetazoa" id="G27783.1">
    <property type="protein sequence ID" value="G27783.1:cds"/>
    <property type="gene ID" value="G27783"/>
</dbReference>
<evidence type="ECO:0000313" key="6">
    <source>
        <dbReference type="EnsemblMetazoa" id="G27783.1:cds"/>
    </source>
</evidence>
<evidence type="ECO:0008006" key="8">
    <source>
        <dbReference type="Google" id="ProtNLM"/>
    </source>
</evidence>
<accession>A0A8W8LFP0</accession>
<keyword evidence="5" id="KW-0480">Metal-thiolate cluster</keyword>
<proteinExistence type="inferred from homology"/>
<organism evidence="6 7">
    <name type="scientific">Magallana gigas</name>
    <name type="common">Pacific oyster</name>
    <name type="synonym">Crassostrea gigas</name>
    <dbReference type="NCBI Taxonomy" id="29159"/>
    <lineage>
        <taxon>Eukaryota</taxon>
        <taxon>Metazoa</taxon>
        <taxon>Spiralia</taxon>
        <taxon>Lophotrochozoa</taxon>
        <taxon>Mollusca</taxon>
        <taxon>Bivalvia</taxon>
        <taxon>Autobranchia</taxon>
        <taxon>Pteriomorphia</taxon>
        <taxon>Ostreida</taxon>
        <taxon>Ostreoidea</taxon>
        <taxon>Ostreidae</taxon>
        <taxon>Magallana</taxon>
    </lineage>
</organism>
<evidence type="ECO:0000256" key="4">
    <source>
        <dbReference type="ARBA" id="ARBA00022723"/>
    </source>
</evidence>
<comment type="function">
    <text evidence="1">The metallothioneins are involved in the cellular sequestration of toxic metal ions.</text>
</comment>
<keyword evidence="3" id="KW-0104">Cadmium</keyword>
<dbReference type="GO" id="GO:0046872">
    <property type="term" value="F:metal ion binding"/>
    <property type="evidence" value="ECO:0007669"/>
    <property type="project" value="UniProtKB-KW"/>
</dbReference>
<reference evidence="6" key="1">
    <citation type="submission" date="2022-08" db="UniProtKB">
        <authorList>
            <consortium name="EnsemblMetazoa"/>
        </authorList>
    </citation>
    <scope>IDENTIFICATION</scope>
    <source>
        <strain evidence="6">05x7-T-G4-1.051#20</strain>
    </source>
</reference>
<evidence type="ECO:0000256" key="2">
    <source>
        <dbReference type="ARBA" id="ARBA00005508"/>
    </source>
</evidence>
<dbReference type="AlphaFoldDB" id="A0A8W8LFP0"/>
<dbReference type="InterPro" id="IPR001008">
    <property type="entry name" value="Metalthion_mollusc"/>
</dbReference>
<name>A0A8W8LFP0_MAGGI</name>
<comment type="similarity">
    <text evidence="2">Belongs to the metallothionein superfamily. Type 2 family.</text>
</comment>
<evidence type="ECO:0000313" key="7">
    <source>
        <dbReference type="Proteomes" id="UP000005408"/>
    </source>
</evidence>
<protein>
    <recommendedName>
        <fullName evidence="8">Metallothionein</fullName>
    </recommendedName>
</protein>
<evidence type="ECO:0000256" key="5">
    <source>
        <dbReference type="ARBA" id="ARBA00022851"/>
    </source>
</evidence>
<dbReference type="Proteomes" id="UP000005408">
    <property type="component" value="Unassembled WGS sequence"/>
</dbReference>